<gene>
    <name evidence="4" type="ORF">C1645_802164</name>
</gene>
<name>A0A397TEV7_9GLOM</name>
<accession>A0A397TEV7</accession>
<keyword evidence="1" id="KW-0862">Zinc</keyword>
<dbReference type="PROSITE" id="PS50089">
    <property type="entry name" value="ZF_RING_2"/>
    <property type="match status" value="1"/>
</dbReference>
<dbReference type="Proteomes" id="UP000265703">
    <property type="component" value="Unassembled WGS sequence"/>
</dbReference>
<evidence type="ECO:0000313" key="4">
    <source>
        <dbReference type="EMBL" id="RIA96790.1"/>
    </source>
</evidence>
<sequence>MYTNPIEAFAVNILKGTNVLPENTVFPEVDPCSLCGEGLYLPREFLPFKEFTLALCGHIYHQKCLEKHLVNGEAICPNKKCNKVIETFLSPELLKGSQDKPPTADENTIFKPVDSGSQTPVDEDVNVTVMKELGFLGGEEQTSSKTTEVAKETSGQATSPIEVHVVHYDCVKNSHKMCPTCPSSETMSEVSTLVEPDPSDAQKKRTRESSASTEKSSSKKMKKTGGKKVSSMLKELIEELLTDVPVPIAGENLEEASENSTSIFLQLSERIDHAETKNEQASRGLIFSYFDFGEAVFKRYKELKPKYGKDGSEALVKKEVSEAIPKTKCSDEALRKRTERSGKMYKLFNTIDETKYVMAEVLTQKVRNNFAEFLLCRLLFFGLALLVSYGSLEETKNGATFLVVNYPGVNHFDEIPWQFTANPNY</sequence>
<keyword evidence="1" id="KW-0863">Zinc-finger</keyword>
<dbReference type="SUPFAM" id="SSF57850">
    <property type="entry name" value="RING/U-box"/>
    <property type="match status" value="1"/>
</dbReference>
<keyword evidence="1" id="KW-0479">Metal-binding</keyword>
<feature type="domain" description="RING-type" evidence="3">
    <location>
        <begin position="32"/>
        <end position="80"/>
    </location>
</feature>
<dbReference type="Gene3D" id="3.30.40.10">
    <property type="entry name" value="Zinc/RING finger domain, C3HC4 (zinc finger)"/>
    <property type="match status" value="1"/>
</dbReference>
<keyword evidence="5" id="KW-1185">Reference proteome</keyword>
<dbReference type="InterPro" id="IPR001841">
    <property type="entry name" value="Znf_RING"/>
</dbReference>
<protein>
    <recommendedName>
        <fullName evidence="3">RING-type domain-containing protein</fullName>
    </recommendedName>
</protein>
<feature type="region of interest" description="Disordered" evidence="2">
    <location>
        <begin position="96"/>
        <end position="121"/>
    </location>
</feature>
<dbReference type="GO" id="GO:0008270">
    <property type="term" value="F:zinc ion binding"/>
    <property type="evidence" value="ECO:0007669"/>
    <property type="project" value="UniProtKB-KW"/>
</dbReference>
<dbReference type="InterPro" id="IPR013083">
    <property type="entry name" value="Znf_RING/FYVE/PHD"/>
</dbReference>
<comment type="caution">
    <text evidence="4">The sequence shown here is derived from an EMBL/GenBank/DDBJ whole genome shotgun (WGS) entry which is preliminary data.</text>
</comment>
<dbReference type="OrthoDB" id="2434427at2759"/>
<feature type="compositionally biased region" description="Polar residues" evidence="2">
    <location>
        <begin position="181"/>
        <end position="191"/>
    </location>
</feature>
<evidence type="ECO:0000256" key="1">
    <source>
        <dbReference type="PROSITE-ProRule" id="PRU00175"/>
    </source>
</evidence>
<evidence type="ECO:0000256" key="2">
    <source>
        <dbReference type="SAM" id="MobiDB-lite"/>
    </source>
</evidence>
<evidence type="ECO:0000259" key="3">
    <source>
        <dbReference type="PROSITE" id="PS50089"/>
    </source>
</evidence>
<dbReference type="EMBL" id="QKYT01000038">
    <property type="protein sequence ID" value="RIA96790.1"/>
    <property type="molecule type" value="Genomic_DNA"/>
</dbReference>
<proteinExistence type="predicted"/>
<dbReference type="AlphaFoldDB" id="A0A397TEV7"/>
<reference evidence="4 5" key="1">
    <citation type="submission" date="2018-06" db="EMBL/GenBank/DDBJ databases">
        <title>Comparative genomics reveals the genomic features of Rhizophagus irregularis, R. cerebriforme, R. diaphanum and Gigaspora rosea, and their symbiotic lifestyle signature.</title>
        <authorList>
            <person name="Morin E."/>
            <person name="San Clemente H."/>
            <person name="Chen E.C.H."/>
            <person name="De La Providencia I."/>
            <person name="Hainaut M."/>
            <person name="Kuo A."/>
            <person name="Kohler A."/>
            <person name="Murat C."/>
            <person name="Tang N."/>
            <person name="Roy S."/>
            <person name="Loubradou J."/>
            <person name="Henrissat B."/>
            <person name="Grigoriev I.V."/>
            <person name="Corradi N."/>
            <person name="Roux C."/>
            <person name="Martin F.M."/>
        </authorList>
    </citation>
    <scope>NUCLEOTIDE SEQUENCE [LARGE SCALE GENOMIC DNA]</scope>
    <source>
        <strain evidence="4 5">DAOM 227022</strain>
    </source>
</reference>
<feature type="region of interest" description="Disordered" evidence="2">
    <location>
        <begin position="180"/>
        <end position="228"/>
    </location>
</feature>
<organism evidence="4 5">
    <name type="scientific">Glomus cerebriforme</name>
    <dbReference type="NCBI Taxonomy" id="658196"/>
    <lineage>
        <taxon>Eukaryota</taxon>
        <taxon>Fungi</taxon>
        <taxon>Fungi incertae sedis</taxon>
        <taxon>Mucoromycota</taxon>
        <taxon>Glomeromycotina</taxon>
        <taxon>Glomeromycetes</taxon>
        <taxon>Glomerales</taxon>
        <taxon>Glomeraceae</taxon>
        <taxon>Glomus</taxon>
    </lineage>
</organism>
<evidence type="ECO:0000313" key="5">
    <source>
        <dbReference type="Proteomes" id="UP000265703"/>
    </source>
</evidence>